<evidence type="ECO:0000259" key="4">
    <source>
        <dbReference type="Pfam" id="PF00561"/>
    </source>
</evidence>
<feature type="active site" description="Charge relay system" evidence="2">
    <location>
        <position position="214"/>
    </location>
</feature>
<evidence type="ECO:0000256" key="1">
    <source>
        <dbReference type="ARBA" id="ARBA00010884"/>
    </source>
</evidence>
<feature type="active site" description="Charge relay system" evidence="2">
    <location>
        <position position="374"/>
    </location>
</feature>
<keyword evidence="3" id="KW-0472">Membrane</keyword>
<evidence type="ECO:0000256" key="3">
    <source>
        <dbReference type="SAM" id="Phobius"/>
    </source>
</evidence>
<dbReference type="SUPFAM" id="SSF53474">
    <property type="entry name" value="alpha/beta-Hydrolases"/>
    <property type="match status" value="1"/>
</dbReference>
<sequence>MFVSANDIHMAVGDLYLLVAAGNTSQILWIVGAILAVLVVNSVCKYITYDTAPARLIYKPSSWNRRLLAAMDTLPGTYYPTPYMVHDALQTLFVAIGRLQPKLPSRDEPFEVEPGEIIHLTWIEPEGAFGADSTVPIVFVLHGVDGNAGKAYNRHMAKLIWKEGWRCVLPTRRGCNPAIANQKSYEYYDPDFALVVRHVAAAFPRAKLYAIGMSAGANIVTKYAGMTGTECPLSGAVSVGNGYDWDEGTQHLSKRWIWNYIIMYTSRRQFYYKHEELYTDPGSPLHGRVCPRAMASVRGFRDFDTHFSSRLHEYDDVESYYQAQSCKHNMRDIAIPMLFLHTEDDPLCPPALIPFNLIYHNPQLMLAITNRGGHLGWAKGWLPFAASSSTWGEEVAADYVKALVRMHSD</sequence>
<evidence type="ECO:0000256" key="2">
    <source>
        <dbReference type="PIRSR" id="PIRSR005211-1"/>
    </source>
</evidence>
<gene>
    <name evidence="5" type="ORF">EGYM00163_LOCUS41940</name>
</gene>
<organism evidence="5">
    <name type="scientific">Eutreptiella gymnastica</name>
    <dbReference type="NCBI Taxonomy" id="73025"/>
    <lineage>
        <taxon>Eukaryota</taxon>
        <taxon>Discoba</taxon>
        <taxon>Euglenozoa</taxon>
        <taxon>Euglenida</taxon>
        <taxon>Spirocuta</taxon>
        <taxon>Euglenophyceae</taxon>
        <taxon>Eutreptiales</taxon>
        <taxon>Eutreptiaceae</taxon>
        <taxon>Eutreptiella</taxon>
    </lineage>
</organism>
<dbReference type="EMBL" id="HBJA01121879">
    <property type="protein sequence ID" value="CAE0830659.1"/>
    <property type="molecule type" value="Transcribed_RNA"/>
</dbReference>
<dbReference type="Pfam" id="PF00561">
    <property type="entry name" value="Abhydrolase_1"/>
    <property type="match status" value="1"/>
</dbReference>
<protein>
    <recommendedName>
        <fullName evidence="4">AB hydrolase-1 domain-containing protein</fullName>
    </recommendedName>
</protein>
<dbReference type="PANTHER" id="PTHR10794">
    <property type="entry name" value="ABHYDROLASE DOMAIN-CONTAINING PROTEIN"/>
    <property type="match status" value="1"/>
</dbReference>
<dbReference type="InterPro" id="IPR029058">
    <property type="entry name" value="AB_hydrolase_fold"/>
</dbReference>
<evidence type="ECO:0000313" key="5">
    <source>
        <dbReference type="EMBL" id="CAE0830659.1"/>
    </source>
</evidence>
<accession>A0A7S4LI67</accession>
<keyword evidence="3" id="KW-1133">Transmembrane helix</keyword>
<dbReference type="InterPro" id="IPR012020">
    <property type="entry name" value="ABHD4"/>
</dbReference>
<name>A0A7S4LI67_9EUGL</name>
<feature type="domain" description="AB hydrolase-1" evidence="4">
    <location>
        <begin position="136"/>
        <end position="351"/>
    </location>
</feature>
<reference evidence="5" key="1">
    <citation type="submission" date="2021-01" db="EMBL/GenBank/DDBJ databases">
        <authorList>
            <person name="Corre E."/>
            <person name="Pelletier E."/>
            <person name="Niang G."/>
            <person name="Scheremetjew M."/>
            <person name="Finn R."/>
            <person name="Kale V."/>
            <person name="Holt S."/>
            <person name="Cochrane G."/>
            <person name="Meng A."/>
            <person name="Brown T."/>
            <person name="Cohen L."/>
        </authorList>
    </citation>
    <scope>NUCLEOTIDE SEQUENCE</scope>
    <source>
        <strain evidence="5">CCMP1594</strain>
    </source>
</reference>
<dbReference type="InterPro" id="IPR000073">
    <property type="entry name" value="AB_hydrolase_1"/>
</dbReference>
<comment type="similarity">
    <text evidence="1">Belongs to the AB hydrolase superfamily. AB hydrolase 4 family.</text>
</comment>
<dbReference type="Gene3D" id="3.40.50.1820">
    <property type="entry name" value="alpha/beta hydrolase"/>
    <property type="match status" value="1"/>
</dbReference>
<feature type="transmembrane region" description="Helical" evidence="3">
    <location>
        <begin position="27"/>
        <end position="49"/>
    </location>
</feature>
<dbReference type="PIRSF" id="PIRSF005211">
    <property type="entry name" value="Ab_hydro_YheT"/>
    <property type="match status" value="1"/>
</dbReference>
<dbReference type="GO" id="GO:0047372">
    <property type="term" value="F:monoacylglycerol lipase activity"/>
    <property type="evidence" value="ECO:0007669"/>
    <property type="project" value="TreeGrafter"/>
</dbReference>
<feature type="active site" description="Charge relay system" evidence="2">
    <location>
        <position position="345"/>
    </location>
</feature>
<dbReference type="GO" id="GO:0034338">
    <property type="term" value="F:short-chain carboxylesterase activity"/>
    <property type="evidence" value="ECO:0007669"/>
    <property type="project" value="TreeGrafter"/>
</dbReference>
<proteinExistence type="inferred from homology"/>
<dbReference type="InterPro" id="IPR050960">
    <property type="entry name" value="AB_hydrolase_4_sf"/>
</dbReference>
<dbReference type="PANTHER" id="PTHR10794:SF63">
    <property type="entry name" value="ALPHA_BETA HYDROLASE 1, ISOFORM A"/>
    <property type="match status" value="1"/>
</dbReference>
<dbReference type="AlphaFoldDB" id="A0A7S4LI67"/>
<keyword evidence="3" id="KW-0812">Transmembrane</keyword>